<feature type="region of interest" description="Disordered" evidence="2">
    <location>
        <begin position="577"/>
        <end position="596"/>
    </location>
</feature>
<dbReference type="NCBIfam" id="TIGR02680">
    <property type="entry name" value="TIGR02680 family protein"/>
    <property type="match status" value="1"/>
</dbReference>
<name>A0ABW2EN59_9BACI</name>
<evidence type="ECO:0000313" key="4">
    <source>
        <dbReference type="EMBL" id="MFC7062544.1"/>
    </source>
</evidence>
<comment type="caution">
    <text evidence="4">The sequence shown here is derived from an EMBL/GenBank/DDBJ whole genome shotgun (WGS) entry which is preliminary data.</text>
</comment>
<feature type="coiled-coil region" evidence="1">
    <location>
        <begin position="867"/>
        <end position="948"/>
    </location>
</feature>
<keyword evidence="1" id="KW-0175">Coiled coil</keyword>
<reference evidence="5" key="1">
    <citation type="journal article" date="2019" name="Int. J. Syst. Evol. Microbiol.">
        <title>The Global Catalogue of Microorganisms (GCM) 10K type strain sequencing project: providing services to taxonomists for standard genome sequencing and annotation.</title>
        <authorList>
            <consortium name="The Broad Institute Genomics Platform"/>
            <consortium name="The Broad Institute Genome Sequencing Center for Infectious Disease"/>
            <person name="Wu L."/>
            <person name="Ma J."/>
        </authorList>
    </citation>
    <scope>NUCLEOTIDE SEQUENCE [LARGE SCALE GENOMIC DNA]</scope>
    <source>
        <strain evidence="5">CGMCC 4.1621</strain>
    </source>
</reference>
<protein>
    <submittedName>
        <fullName evidence="4">TIGR02680 family protein</fullName>
    </submittedName>
</protein>
<evidence type="ECO:0000313" key="5">
    <source>
        <dbReference type="Proteomes" id="UP001596410"/>
    </source>
</evidence>
<organism evidence="4 5">
    <name type="scientific">Halobacillus seohaensis</name>
    <dbReference type="NCBI Taxonomy" id="447421"/>
    <lineage>
        <taxon>Bacteria</taxon>
        <taxon>Bacillati</taxon>
        <taxon>Bacillota</taxon>
        <taxon>Bacilli</taxon>
        <taxon>Bacillales</taxon>
        <taxon>Bacillaceae</taxon>
        <taxon>Halobacillus</taxon>
    </lineage>
</organism>
<dbReference type="RefSeq" id="WP_204710384.1">
    <property type="nucleotide sequence ID" value="NZ_JBHSZV010000029.1"/>
</dbReference>
<feature type="coiled-coil region" evidence="1">
    <location>
        <begin position="445"/>
        <end position="489"/>
    </location>
</feature>
<dbReference type="InterPro" id="IPR027417">
    <property type="entry name" value="P-loop_NTPase"/>
</dbReference>
<gene>
    <name evidence="4" type="ORF">ACFQIC_11815</name>
</gene>
<dbReference type="InterPro" id="IPR013496">
    <property type="entry name" value="CHP02680"/>
</dbReference>
<sequence>MQKTNKWKMNRAGLLNFWYYDEETFDFSNGKLLLRGSNGSGKSVTMQSFLPVLLDGRKSPDRLDPFGSKARRMEDYLLGEKEIADRDERTGYLFIEYKREDTNQYLTTGIGLQAKRHKAMKFWGFVITDNRRIGEDFSLYKEEWNAGEKQKIPFSRIELENRIADGGSVVQSQKEYMNLVNKYVFGFETTEAYEDLIKLLIQLRSPKLSKDFKPTVIYEILEAALPPLSDEDLRHLSDTIEHMDQTKQQIEQLNRELEALKKLNQAYQTYNERQLADQAEEFVKADRKAKREQSAYEEQVQDQQKLAYEIKSLEKQKQGLDQQQDTFEQKEERLRSHKVWNLEQERQEVEQALKGMRQTWKERDDKLSHRRQRELNIKQEQDEAEETVREQLELIDDHILNLRNDAEESSFIDHDLNEQDYQRHRSGAFQFDMWKKQANQHFDKLGEIEKSLERYEYLKQQYESKNNDIADLQRNRDKAKHEEQDWSNLFEEDKQAKLNEIHAWVEANSHFVIDGEQLQQTARSILNLYEPTEYTEIQQPYRQSQFRFEQEQRKQLSKYEHDLDGVTQDIADKEAEVKEWKDKKDPEPDRHEQTKLSREQLVADGRAFLPLYEAVEFRPDIPDEVRPRIEAALLDAGLLDALIMNDNSSVDHDRVIEPSPHLMEHTLADYLVPDEETRRNIPVNLVEEVLQSIVIDDADATSSIGEDGSYHLGILRGHAVPVDHTRFIGRAARQRYRERKITSLEEELTKYYHQRQVIQTAITSINDNIKQSQQTIENFPKDIDLRESFRRIQEKRFEIKQFDEQLERLNAELRTIYDGFRSIKGTIENQTRHYNIETTRQAYQQAITVMNHYEKDLIELEGMHTTYLHHQDHIVRLENRLEELAQEVDELRGEVNEYEDHVKRKEMNLQEIVAQLEQQGAEDIRKQVEDVQKELVRIRSELVQINELLPAKRNQYDNNEDRRLQQQAKKDLWQQLRSTWEATFSQEWNHGFVELSNQSEVDILQLAKKVHKEYGYLLKEKDASQVAEQLTRMFYFVQTDLMEYRMKDYERTANTPEWMNEVEADDDLPHLQHWKLKARRRFVELDYFGKQVNPAYVQIELESEQVRQEGMLDQKDRELYEEILFKSVGNKLRSRIQRAEKWTEKMNKLMESRNSSSGLTFSIKWKPRTADSEEELDTKDLVSLLKRDARTLKTEDLDQIIHHFRSKIDKAKELIDDKGEGHTLLQVLKEVLDYRKWFSFVLSYRRTNEPKRELTNHAFYKFSGGEKAMAMYIPLFTACYSRYQEAEAHAPYIITLDEAFAGVDENNIREMFEIVEKLGFDYMMNSQVLWGDYDTISELSISELVRPQNADFVTVINYRWDGEKLDLTLPEDEAELENEPVEG</sequence>
<dbReference type="Gene3D" id="3.40.50.300">
    <property type="entry name" value="P-loop containing nucleotide triphosphate hydrolases"/>
    <property type="match status" value="1"/>
</dbReference>
<proteinExistence type="predicted"/>
<dbReference type="InterPro" id="IPR038729">
    <property type="entry name" value="Rad50/SbcC_AAA"/>
</dbReference>
<accession>A0ABW2EN59</accession>
<dbReference type="SUPFAM" id="SSF52540">
    <property type="entry name" value="P-loop containing nucleoside triphosphate hydrolases"/>
    <property type="match status" value="2"/>
</dbReference>
<keyword evidence="5" id="KW-1185">Reference proteome</keyword>
<dbReference type="Pfam" id="PF13558">
    <property type="entry name" value="SbcC_Walker_B"/>
    <property type="match status" value="1"/>
</dbReference>
<evidence type="ECO:0000259" key="3">
    <source>
        <dbReference type="Pfam" id="PF13476"/>
    </source>
</evidence>
<dbReference type="Pfam" id="PF13476">
    <property type="entry name" value="AAA_23"/>
    <property type="match status" value="1"/>
</dbReference>
<feature type="domain" description="Rad50/SbcC-type AAA" evidence="3">
    <location>
        <begin position="16"/>
        <end position="272"/>
    </location>
</feature>
<dbReference type="EMBL" id="JBHSZV010000029">
    <property type="protein sequence ID" value="MFC7062544.1"/>
    <property type="molecule type" value="Genomic_DNA"/>
</dbReference>
<dbReference type="Proteomes" id="UP001596410">
    <property type="component" value="Unassembled WGS sequence"/>
</dbReference>
<evidence type="ECO:0000256" key="2">
    <source>
        <dbReference type="SAM" id="MobiDB-lite"/>
    </source>
</evidence>
<evidence type="ECO:0000256" key="1">
    <source>
        <dbReference type="SAM" id="Coils"/>
    </source>
</evidence>
<feature type="coiled-coil region" evidence="1">
    <location>
        <begin position="236"/>
        <end position="390"/>
    </location>
</feature>